<proteinExistence type="inferred from homology"/>
<keyword evidence="3 4" id="KW-0732">Signal</keyword>
<dbReference type="CDD" id="cd13668">
    <property type="entry name" value="PBP2_TRAP_UehA_TeaA"/>
    <property type="match status" value="1"/>
</dbReference>
<dbReference type="Proteomes" id="UP000219621">
    <property type="component" value="Unassembled WGS sequence"/>
</dbReference>
<sequence>MTIRTFGTALTAAAAIFAASASLTAAQAETWKFALEEIEGSVQDQYAQRFKELVEERTNGDVTVQIYPYGALGTSAQLTELVANGTLQFANASPGHLATMVPAMGVFNLPYILSAKDEVNKELLTEGSTVYDMLAPEFEDKNLKLLAMYPEGEMVWTTNKEVRSPEDFDGFKMRTMTSPILTESYKAMGADPTPMPYGEVYGALQLKQIDGQVNPVFAIEEMKFYEVSDYMIWAGQQEFTTSVVANREFYEGLPEEQRKMVDEVTTELADFIFEVKRQYAQERLDKIKQAKPDMPMIQLTEEERAKFKEAAMGARDVYIDMTGGEGGEGEKVLNALTEEIKELEGES</sequence>
<dbReference type="AlphaFoldDB" id="A0A286GZN2"/>
<evidence type="ECO:0000256" key="4">
    <source>
        <dbReference type="SAM" id="SignalP"/>
    </source>
</evidence>
<dbReference type="PIRSF" id="PIRSF006470">
    <property type="entry name" value="DctB"/>
    <property type="match status" value="1"/>
</dbReference>
<feature type="signal peptide" evidence="4">
    <location>
        <begin position="1"/>
        <end position="25"/>
    </location>
</feature>
<protein>
    <submittedName>
        <fullName evidence="5">Tripartite ATP-independent transporter solute receptor, DctP family</fullName>
    </submittedName>
</protein>
<keyword evidence="5" id="KW-0675">Receptor</keyword>
<evidence type="ECO:0000313" key="5">
    <source>
        <dbReference type="EMBL" id="SOE00983.1"/>
    </source>
</evidence>
<keyword evidence="6" id="KW-1185">Reference proteome</keyword>
<keyword evidence="2" id="KW-0813">Transport</keyword>
<dbReference type="InterPro" id="IPR018389">
    <property type="entry name" value="DctP_fam"/>
</dbReference>
<reference evidence="5 6" key="1">
    <citation type="submission" date="2017-09" db="EMBL/GenBank/DDBJ databases">
        <authorList>
            <person name="Ehlers B."/>
            <person name="Leendertz F.H."/>
        </authorList>
    </citation>
    <scope>NUCLEOTIDE SEQUENCE [LARGE SCALE GENOMIC DNA]</scope>
    <source>
        <strain evidence="5 6">USBA 140</strain>
    </source>
</reference>
<dbReference type="NCBIfam" id="TIGR00787">
    <property type="entry name" value="dctP"/>
    <property type="match status" value="1"/>
</dbReference>
<dbReference type="PANTHER" id="PTHR33376:SF7">
    <property type="entry name" value="C4-DICARBOXYLATE-BINDING PROTEIN DCTB"/>
    <property type="match status" value="1"/>
</dbReference>
<dbReference type="GO" id="GO:0055085">
    <property type="term" value="P:transmembrane transport"/>
    <property type="evidence" value="ECO:0007669"/>
    <property type="project" value="InterPro"/>
</dbReference>
<dbReference type="PANTHER" id="PTHR33376">
    <property type="match status" value="1"/>
</dbReference>
<dbReference type="EMBL" id="OCNJ01000015">
    <property type="protein sequence ID" value="SOE00983.1"/>
    <property type="molecule type" value="Genomic_DNA"/>
</dbReference>
<gene>
    <name evidence="5" type="ORF">SAMN05421508_11541</name>
</gene>
<dbReference type="RefSeq" id="WP_097281452.1">
    <property type="nucleotide sequence ID" value="NZ_OCNJ01000015.1"/>
</dbReference>
<organism evidence="5 6">
    <name type="scientific">Caenispirillum bisanense</name>
    <dbReference type="NCBI Taxonomy" id="414052"/>
    <lineage>
        <taxon>Bacteria</taxon>
        <taxon>Pseudomonadati</taxon>
        <taxon>Pseudomonadota</taxon>
        <taxon>Alphaproteobacteria</taxon>
        <taxon>Rhodospirillales</taxon>
        <taxon>Novispirillaceae</taxon>
        <taxon>Caenispirillum</taxon>
    </lineage>
</organism>
<name>A0A286GZN2_9PROT</name>
<accession>A0A286GZN2</accession>
<dbReference type="Pfam" id="PF03480">
    <property type="entry name" value="DctP"/>
    <property type="match status" value="1"/>
</dbReference>
<comment type="similarity">
    <text evidence="1">Belongs to the bacterial solute-binding protein 7 family.</text>
</comment>
<dbReference type="Gene3D" id="3.40.190.170">
    <property type="entry name" value="Bacterial extracellular solute-binding protein, family 7"/>
    <property type="match status" value="1"/>
</dbReference>
<dbReference type="InterPro" id="IPR038404">
    <property type="entry name" value="TRAP_DctP_sf"/>
</dbReference>
<dbReference type="NCBIfam" id="NF037995">
    <property type="entry name" value="TRAP_S1"/>
    <property type="match status" value="1"/>
</dbReference>
<dbReference type="GO" id="GO:0030288">
    <property type="term" value="C:outer membrane-bounded periplasmic space"/>
    <property type="evidence" value="ECO:0007669"/>
    <property type="project" value="InterPro"/>
</dbReference>
<evidence type="ECO:0000256" key="3">
    <source>
        <dbReference type="ARBA" id="ARBA00022729"/>
    </source>
</evidence>
<evidence type="ECO:0000256" key="2">
    <source>
        <dbReference type="ARBA" id="ARBA00022448"/>
    </source>
</evidence>
<dbReference type="OrthoDB" id="7375081at2"/>
<evidence type="ECO:0000256" key="1">
    <source>
        <dbReference type="ARBA" id="ARBA00009023"/>
    </source>
</evidence>
<evidence type="ECO:0000313" key="6">
    <source>
        <dbReference type="Proteomes" id="UP000219621"/>
    </source>
</evidence>
<dbReference type="InterPro" id="IPR004682">
    <property type="entry name" value="TRAP_DctP"/>
</dbReference>
<feature type="chain" id="PRO_5013239220" evidence="4">
    <location>
        <begin position="26"/>
        <end position="347"/>
    </location>
</feature>